<proteinExistence type="predicted"/>
<feature type="compositionally biased region" description="Polar residues" evidence="3">
    <location>
        <begin position="147"/>
        <end position="159"/>
    </location>
</feature>
<dbReference type="AlphaFoldDB" id="A0A3D8SN47"/>
<sequence length="542" mass="60971">MSSSKSASTSKTRTGCHSCRKRHLKCNVESLAGVPQRREYCLTVSRLRASSTVSIEIESFASDQKWLRTPTDLTFVDETQDSMKSQSPFLPDHTTNSAHSPSVANTVSPDLTASEWDTFRARSPRIQRDISPQRALSDPSPIHVSIDSDNAKTTRPQSPTRRDKTEVKTLAPVYVESAWPLKDPSEALLLRHFIHNLAIWLDLCDPLQHFQVDVPQRAGTCRILLNAIFALSARHLSRTGDYDSYASNMYHQECLKHLIPMLNDTATVTDESLFAATIILRVLEEMDAPEGDPEGHMLGIQVFVGARDPYSMGGGMSEAAFWVGLRQEIYSAIMKHKSVQLNLEHCLVDRSIEPTSDFGWANRAVIHCADVLNCCFGDLGVSIPHWTDLKERCDSWEKSRPPSFTPIFYRDADRGKREAFPEIWHSHACHIIGIQHHMLAQILLAIFNPKIPRLGGSRTTALRSMEDEIKDCLRDLCGIGLYNRWTPPGMFTASMGISLCGDRFTDRIDQEALLDILARTEKDHARPTAALQQQMMTSWGWE</sequence>
<dbReference type="GO" id="GO:0005634">
    <property type="term" value="C:nucleus"/>
    <property type="evidence" value="ECO:0007669"/>
    <property type="project" value="UniProtKB-SubCell"/>
</dbReference>
<dbReference type="PANTHER" id="PTHR37534">
    <property type="entry name" value="TRANSCRIPTIONAL ACTIVATOR PROTEIN UGA3"/>
    <property type="match status" value="1"/>
</dbReference>
<comment type="subcellular location">
    <subcellularLocation>
        <location evidence="1">Nucleus</location>
    </subcellularLocation>
</comment>
<evidence type="ECO:0000256" key="3">
    <source>
        <dbReference type="SAM" id="MobiDB-lite"/>
    </source>
</evidence>
<keyword evidence="2" id="KW-0539">Nucleus</keyword>
<name>A0A3D8SN47_9HELO</name>
<evidence type="ECO:0000313" key="5">
    <source>
        <dbReference type="Proteomes" id="UP000256328"/>
    </source>
</evidence>
<evidence type="ECO:0008006" key="6">
    <source>
        <dbReference type="Google" id="ProtNLM"/>
    </source>
</evidence>
<keyword evidence="5" id="KW-1185">Reference proteome</keyword>
<dbReference type="Pfam" id="PF11951">
    <property type="entry name" value="Fungal_trans_2"/>
    <property type="match status" value="1"/>
</dbReference>
<reference evidence="4 5" key="1">
    <citation type="journal article" date="2018" name="IMA Fungus">
        <title>IMA Genome-F 9: Draft genome sequence of Annulohypoxylon stygium, Aspergillus mulundensis, Berkeleyomyces basicola (syn. Thielaviopsis basicola), Ceratocystis smalleyi, two Cercospora beticola strains, Coleophoma cylindrospora, Fusarium fracticaudum, Phialophora cf. hyalina, and Morchella septimelata.</title>
        <authorList>
            <person name="Wingfield B.D."/>
            <person name="Bills G.F."/>
            <person name="Dong Y."/>
            <person name="Huang W."/>
            <person name="Nel W.J."/>
            <person name="Swalarsk-Parry B.S."/>
            <person name="Vaghefi N."/>
            <person name="Wilken P.M."/>
            <person name="An Z."/>
            <person name="de Beer Z.W."/>
            <person name="De Vos L."/>
            <person name="Chen L."/>
            <person name="Duong T.A."/>
            <person name="Gao Y."/>
            <person name="Hammerbacher A."/>
            <person name="Kikkert J.R."/>
            <person name="Li Y."/>
            <person name="Li H."/>
            <person name="Li K."/>
            <person name="Li Q."/>
            <person name="Liu X."/>
            <person name="Ma X."/>
            <person name="Naidoo K."/>
            <person name="Pethybridge S.J."/>
            <person name="Sun J."/>
            <person name="Steenkamp E.T."/>
            <person name="van der Nest M.A."/>
            <person name="van Wyk S."/>
            <person name="Wingfield M.J."/>
            <person name="Xiong C."/>
            <person name="Yue Q."/>
            <person name="Zhang X."/>
        </authorList>
    </citation>
    <scope>NUCLEOTIDE SEQUENCE [LARGE SCALE GENOMIC DNA]</scope>
    <source>
        <strain evidence="4 5">BP5796</strain>
    </source>
</reference>
<dbReference type="Proteomes" id="UP000256328">
    <property type="component" value="Unassembled WGS sequence"/>
</dbReference>
<dbReference type="PANTHER" id="PTHR37534:SF2">
    <property type="entry name" value="N-ACETYLTRANSFERASE DOMAIN-CONTAINING PROTEIN"/>
    <property type="match status" value="1"/>
</dbReference>
<evidence type="ECO:0000256" key="2">
    <source>
        <dbReference type="ARBA" id="ARBA00023242"/>
    </source>
</evidence>
<dbReference type="GO" id="GO:0045944">
    <property type="term" value="P:positive regulation of transcription by RNA polymerase II"/>
    <property type="evidence" value="ECO:0007669"/>
    <property type="project" value="TreeGrafter"/>
</dbReference>
<gene>
    <name evidence="4" type="ORF">BP5796_03406</name>
</gene>
<evidence type="ECO:0000313" key="4">
    <source>
        <dbReference type="EMBL" id="RDW87712.1"/>
    </source>
</evidence>
<accession>A0A3D8SN47</accession>
<comment type="caution">
    <text evidence="4">The sequence shown here is derived from an EMBL/GenBank/DDBJ whole genome shotgun (WGS) entry which is preliminary data.</text>
</comment>
<dbReference type="GO" id="GO:0000976">
    <property type="term" value="F:transcription cis-regulatory region binding"/>
    <property type="evidence" value="ECO:0007669"/>
    <property type="project" value="TreeGrafter"/>
</dbReference>
<feature type="region of interest" description="Disordered" evidence="3">
    <location>
        <begin position="80"/>
        <end position="108"/>
    </location>
</feature>
<dbReference type="InterPro" id="IPR021858">
    <property type="entry name" value="Fun_TF"/>
</dbReference>
<organism evidence="4 5">
    <name type="scientific">Coleophoma crateriformis</name>
    <dbReference type="NCBI Taxonomy" id="565419"/>
    <lineage>
        <taxon>Eukaryota</taxon>
        <taxon>Fungi</taxon>
        <taxon>Dikarya</taxon>
        <taxon>Ascomycota</taxon>
        <taxon>Pezizomycotina</taxon>
        <taxon>Leotiomycetes</taxon>
        <taxon>Helotiales</taxon>
        <taxon>Dermateaceae</taxon>
        <taxon>Coleophoma</taxon>
    </lineage>
</organism>
<evidence type="ECO:0000256" key="1">
    <source>
        <dbReference type="ARBA" id="ARBA00004123"/>
    </source>
</evidence>
<dbReference type="OrthoDB" id="4525710at2759"/>
<dbReference type="EMBL" id="PDLN01000004">
    <property type="protein sequence ID" value="RDW87712.1"/>
    <property type="molecule type" value="Genomic_DNA"/>
</dbReference>
<feature type="compositionally biased region" description="Polar residues" evidence="3">
    <location>
        <begin position="82"/>
        <end position="108"/>
    </location>
</feature>
<dbReference type="GO" id="GO:0003700">
    <property type="term" value="F:DNA-binding transcription factor activity"/>
    <property type="evidence" value="ECO:0007669"/>
    <property type="project" value="TreeGrafter"/>
</dbReference>
<protein>
    <recommendedName>
        <fullName evidence="6">Zn(2)-C6 fungal-type domain-containing protein</fullName>
    </recommendedName>
</protein>
<feature type="region of interest" description="Disordered" evidence="3">
    <location>
        <begin position="122"/>
        <end position="165"/>
    </location>
</feature>